<dbReference type="AlphaFoldDB" id="A0AAV6UKY8"/>
<evidence type="ECO:0000313" key="2">
    <source>
        <dbReference type="Proteomes" id="UP000827092"/>
    </source>
</evidence>
<dbReference type="Proteomes" id="UP000827092">
    <property type="component" value="Unassembled WGS sequence"/>
</dbReference>
<dbReference type="EMBL" id="JAFNEN010000375">
    <property type="protein sequence ID" value="KAG8184359.1"/>
    <property type="molecule type" value="Genomic_DNA"/>
</dbReference>
<accession>A0AAV6UKY8</accession>
<organism evidence="1 2">
    <name type="scientific">Oedothorax gibbosus</name>
    <dbReference type="NCBI Taxonomy" id="931172"/>
    <lineage>
        <taxon>Eukaryota</taxon>
        <taxon>Metazoa</taxon>
        <taxon>Ecdysozoa</taxon>
        <taxon>Arthropoda</taxon>
        <taxon>Chelicerata</taxon>
        <taxon>Arachnida</taxon>
        <taxon>Araneae</taxon>
        <taxon>Araneomorphae</taxon>
        <taxon>Entelegynae</taxon>
        <taxon>Araneoidea</taxon>
        <taxon>Linyphiidae</taxon>
        <taxon>Erigoninae</taxon>
        <taxon>Oedothorax</taxon>
    </lineage>
</organism>
<evidence type="ECO:0000313" key="1">
    <source>
        <dbReference type="EMBL" id="KAG8184359.1"/>
    </source>
</evidence>
<protein>
    <submittedName>
        <fullName evidence="1">Uncharacterized protein</fullName>
    </submittedName>
</protein>
<name>A0AAV6UKY8_9ARAC</name>
<proteinExistence type="predicted"/>
<keyword evidence="2" id="KW-1185">Reference proteome</keyword>
<gene>
    <name evidence="1" type="ORF">JTE90_006762</name>
</gene>
<reference evidence="1 2" key="1">
    <citation type="journal article" date="2022" name="Nat. Ecol. Evol.">
        <title>A masculinizing supergene underlies an exaggerated male reproductive morph in a spider.</title>
        <authorList>
            <person name="Hendrickx F."/>
            <person name="De Corte Z."/>
            <person name="Sonet G."/>
            <person name="Van Belleghem S.M."/>
            <person name="Kostlbacher S."/>
            <person name="Vangestel C."/>
        </authorList>
    </citation>
    <scope>NUCLEOTIDE SEQUENCE [LARGE SCALE GENOMIC DNA]</scope>
    <source>
        <strain evidence="1">W744_W776</strain>
    </source>
</reference>
<sequence length="290" mass="32794">MNIAPTQTVTENVIPIEDSIPSLKQAALLVLIDKPQYSPPNLQSFKKLVFTASQTSNTHFRALGTYLTAVNYKIYIPTEDQTKALYLFNQSPSLSSFKARIPSKINPKFLIKFTNIPNPEDLVKELKLKNPVFEKNPFKPLFKMKAQNQFHWVIEIDFDLYRHFAKLKEVYVGLESCSIENFALVHRVNTAVSRLMSDMSRSELLSPVIDGLKLTRFIDALPAEYQLEVLKFAPDGFDKAVELAGKIQVALQSTKQLQVNERALQANAKSQIEELIDGLVERSDSDNACT</sequence>
<comment type="caution">
    <text evidence="1">The sequence shown here is derived from an EMBL/GenBank/DDBJ whole genome shotgun (WGS) entry which is preliminary data.</text>
</comment>